<dbReference type="InterPro" id="IPR002347">
    <property type="entry name" value="SDR_fam"/>
</dbReference>
<keyword evidence="2" id="KW-0521">NADP</keyword>
<dbReference type="EMBL" id="KN847520">
    <property type="protein sequence ID" value="KIV97956.1"/>
    <property type="molecule type" value="Genomic_DNA"/>
</dbReference>
<keyword evidence="3" id="KW-0560">Oxidoreductase</keyword>
<dbReference type="InterPro" id="IPR036291">
    <property type="entry name" value="NAD(P)-bd_dom_sf"/>
</dbReference>
<dbReference type="OMA" id="KLDKAGW"/>
<name>A0A0D1YBG8_EXOME</name>
<reference evidence="4 5" key="1">
    <citation type="submission" date="2015-01" db="EMBL/GenBank/DDBJ databases">
        <title>The Genome Sequence of Exophiala mesophila CBS40295.</title>
        <authorList>
            <consortium name="The Broad Institute Genomics Platform"/>
            <person name="Cuomo C."/>
            <person name="de Hoog S."/>
            <person name="Gorbushina A."/>
            <person name="Stielow B."/>
            <person name="Teixiera M."/>
            <person name="Abouelleil A."/>
            <person name="Chapman S.B."/>
            <person name="Priest M."/>
            <person name="Young S.K."/>
            <person name="Wortman J."/>
            <person name="Nusbaum C."/>
            <person name="Birren B."/>
        </authorList>
    </citation>
    <scope>NUCLEOTIDE SEQUENCE [LARGE SCALE GENOMIC DNA]</scope>
    <source>
        <strain evidence="4 5">CBS 40295</strain>
    </source>
</reference>
<dbReference type="GeneID" id="27319496"/>
<dbReference type="AlphaFoldDB" id="A0A0D1YBG8"/>
<organism evidence="4 5">
    <name type="scientific">Exophiala mesophila</name>
    <name type="common">Black yeast-like fungus</name>
    <dbReference type="NCBI Taxonomy" id="212818"/>
    <lineage>
        <taxon>Eukaryota</taxon>
        <taxon>Fungi</taxon>
        <taxon>Dikarya</taxon>
        <taxon>Ascomycota</taxon>
        <taxon>Pezizomycotina</taxon>
        <taxon>Eurotiomycetes</taxon>
        <taxon>Chaetothyriomycetidae</taxon>
        <taxon>Chaetothyriales</taxon>
        <taxon>Herpotrichiellaceae</taxon>
        <taxon>Exophiala</taxon>
    </lineage>
</organism>
<dbReference type="PROSITE" id="PS00061">
    <property type="entry name" value="ADH_SHORT"/>
    <property type="match status" value="1"/>
</dbReference>
<keyword evidence="5" id="KW-1185">Reference proteome</keyword>
<evidence type="ECO:0000313" key="4">
    <source>
        <dbReference type="EMBL" id="KIV97956.1"/>
    </source>
</evidence>
<sequence>MRFHQLVSNGNGQVFVANAGIVIPNSLVETTTAQFTQVLNVNVVGVFICYREAAKQMIKQGKGGKIIGASSLAGYRPSPGAISYPTSKWAVRGLTQSTAMELAPHDINLMCMTAYCPGPVDTPMWEVLDEAIGKKQGLAKGEAFDKSVETRSAFKRASTPEDVAALVSFLAGPGSRNITGQSLLVDGGIAF</sequence>
<accession>A0A0D1YBG8</accession>
<evidence type="ECO:0000313" key="5">
    <source>
        <dbReference type="Proteomes" id="UP000054302"/>
    </source>
</evidence>
<dbReference type="HOGENOM" id="CLU_010194_1_0_1"/>
<gene>
    <name evidence="4" type="ORF">PV10_01651</name>
</gene>
<dbReference type="RefSeq" id="XP_016229530.1">
    <property type="nucleotide sequence ID" value="XM_016365881.1"/>
</dbReference>
<dbReference type="PANTHER" id="PTHR24321:SF8">
    <property type="entry name" value="ESTRADIOL 17-BETA-DEHYDROGENASE 8-RELATED"/>
    <property type="match status" value="1"/>
</dbReference>
<dbReference type="InterPro" id="IPR020904">
    <property type="entry name" value="Sc_DH/Rdtase_CS"/>
</dbReference>
<dbReference type="Gene3D" id="3.40.50.720">
    <property type="entry name" value="NAD(P)-binding Rossmann-like Domain"/>
    <property type="match status" value="1"/>
</dbReference>
<evidence type="ECO:0008006" key="6">
    <source>
        <dbReference type="Google" id="ProtNLM"/>
    </source>
</evidence>
<proteinExistence type="inferred from homology"/>
<dbReference type="PRINTS" id="PR00081">
    <property type="entry name" value="GDHRDH"/>
</dbReference>
<comment type="similarity">
    <text evidence="1">Belongs to the short-chain dehydrogenases/reductases (SDR) family.</text>
</comment>
<dbReference type="VEuPathDB" id="FungiDB:PV10_01651"/>
<protein>
    <recommendedName>
        <fullName evidence="6">Diacetyl reductase [(S)-acetoin forming]</fullName>
    </recommendedName>
</protein>
<dbReference type="OrthoDB" id="498125at2759"/>
<dbReference type="GO" id="GO:0016491">
    <property type="term" value="F:oxidoreductase activity"/>
    <property type="evidence" value="ECO:0007669"/>
    <property type="project" value="UniProtKB-KW"/>
</dbReference>
<dbReference type="Pfam" id="PF13561">
    <property type="entry name" value="adh_short_C2"/>
    <property type="match status" value="1"/>
</dbReference>
<dbReference type="STRING" id="212818.A0A0D1YBG8"/>
<evidence type="ECO:0000256" key="2">
    <source>
        <dbReference type="ARBA" id="ARBA00022857"/>
    </source>
</evidence>
<dbReference type="PANTHER" id="PTHR24321">
    <property type="entry name" value="DEHYDROGENASES, SHORT CHAIN"/>
    <property type="match status" value="1"/>
</dbReference>
<evidence type="ECO:0000256" key="1">
    <source>
        <dbReference type="ARBA" id="ARBA00006484"/>
    </source>
</evidence>
<dbReference type="Proteomes" id="UP000054302">
    <property type="component" value="Unassembled WGS sequence"/>
</dbReference>
<dbReference type="PRINTS" id="PR00080">
    <property type="entry name" value="SDRFAMILY"/>
</dbReference>
<evidence type="ECO:0000256" key="3">
    <source>
        <dbReference type="ARBA" id="ARBA00023002"/>
    </source>
</evidence>
<dbReference type="SUPFAM" id="SSF51735">
    <property type="entry name" value="NAD(P)-binding Rossmann-fold domains"/>
    <property type="match status" value="1"/>
</dbReference>